<dbReference type="Gene3D" id="3.40.50.2300">
    <property type="match status" value="1"/>
</dbReference>
<evidence type="ECO:0000259" key="7">
    <source>
        <dbReference type="PROSITE" id="PS50110"/>
    </source>
</evidence>
<evidence type="ECO:0000256" key="4">
    <source>
        <dbReference type="ARBA" id="ARBA00023163"/>
    </source>
</evidence>
<dbReference type="InterPro" id="IPR058245">
    <property type="entry name" value="NreC/VraR/RcsB-like_REC"/>
</dbReference>
<feature type="domain" description="Response regulatory" evidence="7">
    <location>
        <begin position="6"/>
        <end position="126"/>
    </location>
</feature>
<feature type="domain" description="HTH luxR-type" evidence="6">
    <location>
        <begin position="148"/>
        <end position="219"/>
    </location>
</feature>
<dbReference type="Proteomes" id="UP000278962">
    <property type="component" value="Unassembled WGS sequence"/>
</dbReference>
<feature type="modified residue" description="4-aspartylphosphate" evidence="5">
    <location>
        <position position="56"/>
    </location>
</feature>
<dbReference type="SUPFAM" id="SSF52172">
    <property type="entry name" value="CheY-like"/>
    <property type="match status" value="1"/>
</dbReference>
<dbReference type="Pfam" id="PF00072">
    <property type="entry name" value="Response_reg"/>
    <property type="match status" value="1"/>
</dbReference>
<dbReference type="SUPFAM" id="SSF46894">
    <property type="entry name" value="C-terminal effector domain of the bipartite response regulators"/>
    <property type="match status" value="1"/>
</dbReference>
<dbReference type="InterPro" id="IPR000792">
    <property type="entry name" value="Tscrpt_reg_LuxR_C"/>
</dbReference>
<evidence type="ECO:0000256" key="5">
    <source>
        <dbReference type="PROSITE-ProRule" id="PRU00169"/>
    </source>
</evidence>
<organism evidence="8 9">
    <name type="scientific">Solirubrobacter pauli</name>
    <dbReference type="NCBI Taxonomy" id="166793"/>
    <lineage>
        <taxon>Bacteria</taxon>
        <taxon>Bacillati</taxon>
        <taxon>Actinomycetota</taxon>
        <taxon>Thermoleophilia</taxon>
        <taxon>Solirubrobacterales</taxon>
        <taxon>Solirubrobacteraceae</taxon>
        <taxon>Solirubrobacter</taxon>
    </lineage>
</organism>
<dbReference type="EMBL" id="RBIL01000002">
    <property type="protein sequence ID" value="RKQ86865.1"/>
    <property type="molecule type" value="Genomic_DNA"/>
</dbReference>
<dbReference type="AlphaFoldDB" id="A0A660L0J9"/>
<keyword evidence="1 5" id="KW-0597">Phosphoprotein</keyword>
<dbReference type="CDD" id="cd06170">
    <property type="entry name" value="LuxR_C_like"/>
    <property type="match status" value="1"/>
</dbReference>
<dbReference type="Pfam" id="PF00196">
    <property type="entry name" value="GerE"/>
    <property type="match status" value="1"/>
</dbReference>
<dbReference type="SMART" id="SM00448">
    <property type="entry name" value="REC"/>
    <property type="match status" value="1"/>
</dbReference>
<dbReference type="InterPro" id="IPR016032">
    <property type="entry name" value="Sig_transdc_resp-reg_C-effctor"/>
</dbReference>
<dbReference type="PANTHER" id="PTHR43214:SF24">
    <property type="entry name" value="TRANSCRIPTIONAL REGULATORY PROTEIN NARL-RELATED"/>
    <property type="match status" value="1"/>
</dbReference>
<accession>A0A660L0J9</accession>
<dbReference type="PANTHER" id="PTHR43214">
    <property type="entry name" value="TWO-COMPONENT RESPONSE REGULATOR"/>
    <property type="match status" value="1"/>
</dbReference>
<dbReference type="CDD" id="cd17535">
    <property type="entry name" value="REC_NarL-like"/>
    <property type="match status" value="1"/>
</dbReference>
<dbReference type="PRINTS" id="PR00038">
    <property type="entry name" value="HTHLUXR"/>
</dbReference>
<sequence>MSSPVRVVIGEDDVLLREGIARLLTEAGFDVVALAGDADALLRKALAYQTDVAVVDVRMPPERTDDGLRAAIELRRRRPETGVLVLSQYYEPRFALDLIGQRPEGVGYLLKERVGDVDAFVEAVNRVAGGGSVLDPEVVGRMLGRRSPDSPVGLLTARERDVLAAMAEGKSNQGIAATLVVTEAAVEKHVTSIFQKLELIPRAAEHRRVLAVLTFLRDADK</sequence>
<gene>
    <name evidence="8" type="ORF">C8N24_4880</name>
</gene>
<evidence type="ECO:0000256" key="1">
    <source>
        <dbReference type="ARBA" id="ARBA00022553"/>
    </source>
</evidence>
<dbReference type="GO" id="GO:0000160">
    <property type="term" value="P:phosphorelay signal transduction system"/>
    <property type="evidence" value="ECO:0007669"/>
    <property type="project" value="InterPro"/>
</dbReference>
<name>A0A660L0J9_9ACTN</name>
<dbReference type="PROSITE" id="PS50043">
    <property type="entry name" value="HTH_LUXR_2"/>
    <property type="match status" value="1"/>
</dbReference>
<keyword evidence="2" id="KW-0805">Transcription regulation</keyword>
<protein>
    <submittedName>
        <fullName evidence="8">DNA-binding NarL/FixJ family response regulator</fullName>
    </submittedName>
</protein>
<comment type="caution">
    <text evidence="8">The sequence shown here is derived from an EMBL/GenBank/DDBJ whole genome shotgun (WGS) entry which is preliminary data.</text>
</comment>
<keyword evidence="9" id="KW-1185">Reference proteome</keyword>
<keyword evidence="4" id="KW-0804">Transcription</keyword>
<evidence type="ECO:0000259" key="6">
    <source>
        <dbReference type="PROSITE" id="PS50043"/>
    </source>
</evidence>
<dbReference type="GO" id="GO:0006355">
    <property type="term" value="P:regulation of DNA-templated transcription"/>
    <property type="evidence" value="ECO:0007669"/>
    <property type="project" value="InterPro"/>
</dbReference>
<evidence type="ECO:0000256" key="3">
    <source>
        <dbReference type="ARBA" id="ARBA00023125"/>
    </source>
</evidence>
<evidence type="ECO:0000256" key="2">
    <source>
        <dbReference type="ARBA" id="ARBA00023015"/>
    </source>
</evidence>
<dbReference type="InterPro" id="IPR001789">
    <property type="entry name" value="Sig_transdc_resp-reg_receiver"/>
</dbReference>
<dbReference type="InterPro" id="IPR011006">
    <property type="entry name" value="CheY-like_superfamily"/>
</dbReference>
<keyword evidence="3 8" id="KW-0238">DNA-binding</keyword>
<dbReference type="GO" id="GO:0003677">
    <property type="term" value="F:DNA binding"/>
    <property type="evidence" value="ECO:0007669"/>
    <property type="project" value="UniProtKB-KW"/>
</dbReference>
<dbReference type="SMART" id="SM00421">
    <property type="entry name" value="HTH_LUXR"/>
    <property type="match status" value="1"/>
</dbReference>
<evidence type="ECO:0000313" key="8">
    <source>
        <dbReference type="EMBL" id="RKQ86865.1"/>
    </source>
</evidence>
<evidence type="ECO:0000313" key="9">
    <source>
        <dbReference type="Proteomes" id="UP000278962"/>
    </source>
</evidence>
<reference evidence="8 9" key="1">
    <citation type="submission" date="2018-10" db="EMBL/GenBank/DDBJ databases">
        <title>Genomic Encyclopedia of Archaeal and Bacterial Type Strains, Phase II (KMG-II): from individual species to whole genera.</title>
        <authorList>
            <person name="Goeker M."/>
        </authorList>
    </citation>
    <scope>NUCLEOTIDE SEQUENCE [LARGE SCALE GENOMIC DNA]</scope>
    <source>
        <strain evidence="8 9">DSM 14954</strain>
    </source>
</reference>
<dbReference type="PROSITE" id="PS50110">
    <property type="entry name" value="RESPONSE_REGULATORY"/>
    <property type="match status" value="1"/>
</dbReference>
<proteinExistence type="predicted"/>
<dbReference type="InterPro" id="IPR039420">
    <property type="entry name" value="WalR-like"/>
</dbReference>